<dbReference type="Proteomes" id="UP000611629">
    <property type="component" value="Unassembled WGS sequence"/>
</dbReference>
<dbReference type="SUPFAM" id="SSF53335">
    <property type="entry name" value="S-adenosyl-L-methionine-dependent methyltransferases"/>
    <property type="match status" value="1"/>
</dbReference>
<comment type="caution">
    <text evidence="1">The sequence shown here is derived from an EMBL/GenBank/DDBJ whole genome shotgun (WGS) entry which is preliminary data.</text>
</comment>
<protein>
    <recommendedName>
        <fullName evidence="3">Methyltransferase domain-containing protein</fullName>
    </recommendedName>
</protein>
<dbReference type="RefSeq" id="WP_179238045.1">
    <property type="nucleotide sequence ID" value="NZ_JACBNQ010000009.1"/>
</dbReference>
<organism evidence="1 2">
    <name type="scientific">Sedimentibacter hydroxybenzoicus DSM 7310</name>
    <dbReference type="NCBI Taxonomy" id="1123245"/>
    <lineage>
        <taxon>Bacteria</taxon>
        <taxon>Bacillati</taxon>
        <taxon>Bacillota</taxon>
        <taxon>Tissierellia</taxon>
        <taxon>Sedimentibacter</taxon>
    </lineage>
</organism>
<evidence type="ECO:0008006" key="3">
    <source>
        <dbReference type="Google" id="ProtNLM"/>
    </source>
</evidence>
<accession>A0A974BJD0</accession>
<reference evidence="1" key="1">
    <citation type="submission" date="2020-07" db="EMBL/GenBank/DDBJ databases">
        <title>Genomic analysis of a strain of Sedimentibacter Hydroxybenzoicus DSM7310.</title>
        <authorList>
            <person name="Ma S."/>
        </authorList>
    </citation>
    <scope>NUCLEOTIDE SEQUENCE</scope>
    <source>
        <strain evidence="1">DSM 7310</strain>
    </source>
</reference>
<evidence type="ECO:0000313" key="1">
    <source>
        <dbReference type="EMBL" id="NYB74339.1"/>
    </source>
</evidence>
<keyword evidence="2" id="KW-1185">Reference proteome</keyword>
<sequence length="88" mass="10245">MYENILNYLKCKPKLYEPSTAPFWDDENISKYMLDAHLNPNIEAASRQLDFIKKSVEWISTMFKNTSEKRLLDLGCGPGIFVLREEGK</sequence>
<dbReference type="AlphaFoldDB" id="A0A974BJD0"/>
<proteinExistence type="predicted"/>
<dbReference type="InterPro" id="IPR029063">
    <property type="entry name" value="SAM-dependent_MTases_sf"/>
</dbReference>
<dbReference type="EMBL" id="JACBNQ010000009">
    <property type="protein sequence ID" value="NYB74339.1"/>
    <property type="molecule type" value="Genomic_DNA"/>
</dbReference>
<evidence type="ECO:0000313" key="2">
    <source>
        <dbReference type="Proteomes" id="UP000611629"/>
    </source>
</evidence>
<name>A0A974BJD0_SEDHY</name>
<gene>
    <name evidence="1" type="ORF">HZF24_09360</name>
</gene>